<evidence type="ECO:0000256" key="1">
    <source>
        <dbReference type="SAM" id="Coils"/>
    </source>
</evidence>
<dbReference type="CDD" id="cd12087">
    <property type="entry name" value="TM_EGFR-like"/>
    <property type="match status" value="1"/>
</dbReference>
<feature type="compositionally biased region" description="Polar residues" evidence="2">
    <location>
        <begin position="66"/>
        <end position="84"/>
    </location>
</feature>
<sequence>MPEEFDAIKGGETMTVIARGRRDISPPESYNPSPPESQNPSHPPESHGSHSPYNPPDGSQFPSPPSQVSHGNSPPSPLESQVSHGDSPPSPLESQGSHGHSPPSPPEDQNYGSPRPPKIPSLGPSEMPVFGLPPGPTTTDLFTPELIFTSSSRSAINPTPEADFTSSETTVVKSTQRTLTTELNGTPSQTGTSEVSSPGSTVSRMVPIVGGVTGAAVTIILGLIIFCILRSKRRHRALRSTSDVDVSTPPDIRGQHMSQSAQPSTTPRPFLDFPFSQNCSFSKGIITDSASNSSEQDNQGNTEPVADPFNDVILIERNLSNNDDEVERARNALDNLQVLTSQFEGEFQQLCILAQSGQLTAEDRLKLEEIKRTTGLTIPSNLRHNQRSISRSTSFESSSSLAPPSYHTCST</sequence>
<accession>A0A8H7FBT3</accession>
<feature type="coiled-coil region" evidence="1">
    <location>
        <begin position="319"/>
        <end position="346"/>
    </location>
</feature>
<feature type="region of interest" description="Disordered" evidence="2">
    <location>
        <begin position="238"/>
        <end position="269"/>
    </location>
</feature>
<feature type="region of interest" description="Disordered" evidence="2">
    <location>
        <begin position="1"/>
        <end position="140"/>
    </location>
</feature>
<dbReference type="Proteomes" id="UP000629468">
    <property type="component" value="Unassembled WGS sequence"/>
</dbReference>
<keyword evidence="3" id="KW-0812">Transmembrane</keyword>
<reference evidence="4 5" key="1">
    <citation type="journal article" name="Sci. Rep.">
        <title>Telomere-to-telomere assembled and centromere annotated genomes of the two main subspecies of the button mushroom Agaricus bisporus reveal especially polymorphic chromosome ends.</title>
        <authorList>
            <person name="Sonnenberg A.S.M."/>
            <person name="Sedaghat-Telgerd N."/>
            <person name="Lavrijssen B."/>
            <person name="Ohm R.A."/>
            <person name="Hendrickx P.M."/>
            <person name="Scholtmeijer K."/>
            <person name="Baars J.J.P."/>
            <person name="van Peer A."/>
        </authorList>
    </citation>
    <scope>NUCLEOTIDE SEQUENCE [LARGE SCALE GENOMIC DNA]</scope>
    <source>
        <strain evidence="4 5">H119_p4</strain>
    </source>
</reference>
<dbReference type="AlphaFoldDB" id="A0A8H7FBT3"/>
<comment type="caution">
    <text evidence="4">The sequence shown here is derived from an EMBL/GenBank/DDBJ whole genome shotgun (WGS) entry which is preliminary data.</text>
</comment>
<dbReference type="EMBL" id="JABXXO010000001">
    <property type="protein sequence ID" value="KAF7784963.1"/>
    <property type="molecule type" value="Genomic_DNA"/>
</dbReference>
<feature type="region of interest" description="Disordered" evidence="2">
    <location>
        <begin position="153"/>
        <end position="200"/>
    </location>
</feature>
<evidence type="ECO:0000313" key="5">
    <source>
        <dbReference type="Proteomes" id="UP000629468"/>
    </source>
</evidence>
<keyword evidence="3" id="KW-1133">Transmembrane helix</keyword>
<evidence type="ECO:0000256" key="2">
    <source>
        <dbReference type="SAM" id="MobiDB-lite"/>
    </source>
</evidence>
<feature type="region of interest" description="Disordered" evidence="2">
    <location>
        <begin position="384"/>
        <end position="411"/>
    </location>
</feature>
<feature type="compositionally biased region" description="Polar residues" evidence="2">
    <location>
        <begin position="164"/>
        <end position="200"/>
    </location>
</feature>
<feature type="compositionally biased region" description="Pro residues" evidence="2">
    <location>
        <begin position="32"/>
        <end position="43"/>
    </location>
</feature>
<evidence type="ECO:0000256" key="3">
    <source>
        <dbReference type="SAM" id="Phobius"/>
    </source>
</evidence>
<keyword evidence="3" id="KW-0472">Membrane</keyword>
<feature type="compositionally biased region" description="Low complexity" evidence="2">
    <location>
        <begin position="388"/>
        <end position="405"/>
    </location>
</feature>
<feature type="compositionally biased region" description="Polar residues" evidence="2">
    <location>
        <begin position="256"/>
        <end position="267"/>
    </location>
</feature>
<evidence type="ECO:0000313" key="4">
    <source>
        <dbReference type="EMBL" id="KAF7784963.1"/>
    </source>
</evidence>
<gene>
    <name evidence="4" type="ORF">Agabi119p4_1128</name>
</gene>
<keyword evidence="1" id="KW-0175">Coiled coil</keyword>
<feature type="compositionally biased region" description="Polar residues" evidence="2">
    <location>
        <begin position="288"/>
        <end position="302"/>
    </location>
</feature>
<feature type="transmembrane region" description="Helical" evidence="3">
    <location>
        <begin position="205"/>
        <end position="229"/>
    </location>
</feature>
<protein>
    <submittedName>
        <fullName evidence="4">Uncharacterized protein</fullName>
    </submittedName>
</protein>
<organism evidence="4 5">
    <name type="scientific">Agaricus bisporus var. burnettii</name>
    <dbReference type="NCBI Taxonomy" id="192524"/>
    <lineage>
        <taxon>Eukaryota</taxon>
        <taxon>Fungi</taxon>
        <taxon>Dikarya</taxon>
        <taxon>Basidiomycota</taxon>
        <taxon>Agaricomycotina</taxon>
        <taxon>Agaricomycetes</taxon>
        <taxon>Agaricomycetidae</taxon>
        <taxon>Agaricales</taxon>
        <taxon>Agaricineae</taxon>
        <taxon>Agaricaceae</taxon>
        <taxon>Agaricus</taxon>
    </lineage>
</organism>
<proteinExistence type="predicted"/>
<name>A0A8H7FBT3_AGABI</name>
<feature type="region of interest" description="Disordered" evidence="2">
    <location>
        <begin position="286"/>
        <end position="307"/>
    </location>
</feature>